<dbReference type="RefSeq" id="XP_018013058.1">
    <property type="nucleotide sequence ID" value="XM_018157569.2"/>
</dbReference>
<dbReference type="OrthoDB" id="8251268at2759"/>
<dbReference type="GeneID" id="108670119"/>
<dbReference type="InterPro" id="IPR023398">
    <property type="entry name" value="TIF_eIF4e-like"/>
</dbReference>
<organism evidence="1 2">
    <name type="scientific">Hyalella azteca</name>
    <name type="common">Amphipod</name>
    <dbReference type="NCBI Taxonomy" id="294128"/>
    <lineage>
        <taxon>Eukaryota</taxon>
        <taxon>Metazoa</taxon>
        <taxon>Ecdysozoa</taxon>
        <taxon>Arthropoda</taxon>
        <taxon>Crustacea</taxon>
        <taxon>Multicrustacea</taxon>
        <taxon>Malacostraca</taxon>
        <taxon>Eumalacostraca</taxon>
        <taxon>Peracarida</taxon>
        <taxon>Amphipoda</taxon>
        <taxon>Senticaudata</taxon>
        <taxon>Talitrida</taxon>
        <taxon>Talitroidea</taxon>
        <taxon>Hyalellidae</taxon>
        <taxon>Hyalella</taxon>
    </lineage>
</organism>
<gene>
    <name evidence="2 3" type="primary">LOC108670119</name>
</gene>
<evidence type="ECO:0000313" key="2">
    <source>
        <dbReference type="RefSeq" id="XP_018013058.1"/>
    </source>
</evidence>
<dbReference type="Proteomes" id="UP000694843">
    <property type="component" value="Unplaced"/>
</dbReference>
<dbReference type="RefSeq" id="XP_047740212.1">
    <property type="nucleotide sequence ID" value="XM_047884256.1"/>
</dbReference>
<evidence type="ECO:0000313" key="3">
    <source>
        <dbReference type="RefSeq" id="XP_047740212.1"/>
    </source>
</evidence>
<dbReference type="KEGG" id="hazt:108670119"/>
<dbReference type="Gene3D" id="3.30.760.10">
    <property type="entry name" value="RNA Cap, Translation Initiation Factor Eif4e"/>
    <property type="match status" value="1"/>
</dbReference>
<reference evidence="2 3" key="1">
    <citation type="submission" date="2025-04" db="UniProtKB">
        <authorList>
            <consortium name="RefSeq"/>
        </authorList>
    </citation>
    <scope>IDENTIFICATION</scope>
    <source>
        <tissue evidence="2 3">Whole organism</tissue>
    </source>
</reference>
<name>A0A8B7NHE6_HYAAZ</name>
<keyword evidence="1" id="KW-1185">Reference proteome</keyword>
<sequence length="310" mass="35323">MAAPKKPMEEFEEEFIKLEIEEIAAKYKFHESLRGKWMMFFENESMNDMWAKAVELYSAGELPGVISIKASTAAHCARSSDPSCGAIRFKCGPLTDRELVLQYGQQLVKKMQYCDTLGFVAYKTDGQSRIGTKATGTKKNYLYRLPVPTYAYLQQRSGMSSELPTELPCLTSHSEWLSDVVGDYIQDPADLSDYARWTMQFPKKLLHGLAWVRACRLYRGGELVDVAFMRASTDKAKPGKEKIKGGIISFFCRDNLPLTRLQLCGENLVEKLKYFHISRELKCVSYKSASNKPEYIELCRVPTLESHRRA</sequence>
<evidence type="ECO:0000313" key="1">
    <source>
        <dbReference type="Proteomes" id="UP000694843"/>
    </source>
</evidence>
<accession>A0A8B7NHE6</accession>
<protein>
    <submittedName>
        <fullName evidence="2 3">Uncharacterized protein LOC108670119</fullName>
    </submittedName>
</protein>
<dbReference type="AlphaFoldDB" id="A0A8B7NHE6"/>
<proteinExistence type="predicted"/>